<evidence type="ECO:0000256" key="5">
    <source>
        <dbReference type="ARBA" id="ARBA00023128"/>
    </source>
</evidence>
<reference evidence="11" key="1">
    <citation type="journal article" date="2023" name="PhytoFront">
        <title>Draft Genome Resources of Seven Strains of Tilletia horrida, Causal Agent of Kernel Smut of Rice.</title>
        <authorList>
            <person name="Khanal S."/>
            <person name="Antony Babu S."/>
            <person name="Zhou X.G."/>
        </authorList>
    </citation>
    <scope>NUCLEOTIDE SEQUENCE</scope>
    <source>
        <strain evidence="11">TX6</strain>
    </source>
</reference>
<evidence type="ECO:0008006" key="13">
    <source>
        <dbReference type="Google" id="ProtNLM"/>
    </source>
</evidence>
<keyword evidence="5" id="KW-0496">Mitochondrion</keyword>
<dbReference type="InterPro" id="IPR050931">
    <property type="entry name" value="Mito_Protein_Transport_Metaxin"/>
</dbReference>
<evidence type="ECO:0000259" key="9">
    <source>
        <dbReference type="Pfam" id="PF10568"/>
    </source>
</evidence>
<keyword evidence="12" id="KW-1185">Reference proteome</keyword>
<dbReference type="GO" id="GO:0001401">
    <property type="term" value="C:SAM complex"/>
    <property type="evidence" value="ECO:0007669"/>
    <property type="project" value="InterPro"/>
</dbReference>
<evidence type="ECO:0000256" key="7">
    <source>
        <dbReference type="SAM" id="MobiDB-lite"/>
    </source>
</evidence>
<keyword evidence="8" id="KW-0812">Transmembrane</keyword>
<accession>A0AAN6GS65</accession>
<dbReference type="GO" id="GO:0015031">
    <property type="term" value="P:protein transport"/>
    <property type="evidence" value="ECO:0007669"/>
    <property type="project" value="UniProtKB-KW"/>
</dbReference>
<keyword evidence="4" id="KW-0653">Protein transport</keyword>
<dbReference type="EMBL" id="JAPDMZ010000090">
    <property type="protein sequence ID" value="KAK0550593.1"/>
    <property type="molecule type" value="Genomic_DNA"/>
</dbReference>
<feature type="region of interest" description="Disordered" evidence="7">
    <location>
        <begin position="195"/>
        <end position="233"/>
    </location>
</feature>
<comment type="caution">
    <text evidence="11">The sequence shown here is derived from an EMBL/GenBank/DDBJ whole genome shotgun (WGS) entry which is preliminary data.</text>
</comment>
<evidence type="ECO:0000313" key="11">
    <source>
        <dbReference type="EMBL" id="KAK0550593.1"/>
    </source>
</evidence>
<feature type="transmembrane region" description="Helical" evidence="8">
    <location>
        <begin position="455"/>
        <end position="477"/>
    </location>
</feature>
<keyword evidence="2" id="KW-0813">Transport</keyword>
<feature type="region of interest" description="Disordered" evidence="7">
    <location>
        <begin position="485"/>
        <end position="560"/>
    </location>
</feature>
<proteinExistence type="predicted"/>
<feature type="compositionally biased region" description="Basic and acidic residues" evidence="7">
    <location>
        <begin position="217"/>
        <end position="233"/>
    </location>
</feature>
<evidence type="ECO:0000313" key="12">
    <source>
        <dbReference type="Proteomes" id="UP001176517"/>
    </source>
</evidence>
<dbReference type="Pfam" id="PF10568">
    <property type="entry name" value="Tom37"/>
    <property type="match status" value="1"/>
</dbReference>
<feature type="compositionally biased region" description="Acidic residues" evidence="7">
    <location>
        <begin position="516"/>
        <end position="560"/>
    </location>
</feature>
<keyword evidence="8" id="KW-1133">Transmembrane helix</keyword>
<evidence type="ECO:0000259" key="10">
    <source>
        <dbReference type="Pfam" id="PF17171"/>
    </source>
</evidence>
<dbReference type="Pfam" id="PF17171">
    <property type="entry name" value="GST_C_6"/>
    <property type="match status" value="1"/>
</dbReference>
<dbReference type="AlphaFoldDB" id="A0AAN6GS65"/>
<sequence>MPTLYLWGKLDAAPVSADSSFAIPSLDPTSLYAASLLRLRQLTQPDGTAQQALILATPSPILHRVLPRLELDSASNSGSVIEGISRIQTALTSSSQPSEPATAAALHATLEVQLQPLVLHALFSNNDNFRRLAAPTYSYSAAASPSSSAPPSSLPPLITNVSSLLTSPFHVQPRLRNNVQAHLIRTGIWGLAGSAQEEKKKELRAKRDRRLGSLPEDEQRGDGPVRVRVGKDGHLSEKLARSTRKEMDIGWDNSKLTTLAEKPLNIVNSALSQSSASAQSAWLLGASEPSSFDLHLFSLLAPILFAPSSSSPPAPLRKLLEAQYPLLVQHTSRIGDLLWRVRSVPAADVTTSERRRWEWGDEGQPAVLRARDLPSRANLDQVTLTSAASYLASSARHAPSAAWSSLKRAVGLGRADAETRSRGHAESAHQQGGHPHDNSDASPMVRPENLGWGRFVWISTAVVGFISFIFVSGLVTIEFVEDGAEDEGDELTEDGDQASSDDGTEGDLGERRADMEEALLEEGEEQDHESEAEDGEAGVEEDVVQEGEELLYFDDDDDDD</sequence>
<feature type="domain" description="Mitochondrial outer membrane transport complex Sam37/metaxin N-terminal" evidence="9">
    <location>
        <begin position="65"/>
        <end position="139"/>
    </location>
</feature>
<evidence type="ECO:0000256" key="2">
    <source>
        <dbReference type="ARBA" id="ARBA00022448"/>
    </source>
</evidence>
<evidence type="ECO:0000256" key="1">
    <source>
        <dbReference type="ARBA" id="ARBA00004294"/>
    </source>
</evidence>
<evidence type="ECO:0000256" key="4">
    <source>
        <dbReference type="ARBA" id="ARBA00022927"/>
    </source>
</evidence>
<feature type="domain" description="Metaxin glutathione S-transferase" evidence="10">
    <location>
        <begin position="279"/>
        <end position="334"/>
    </location>
</feature>
<feature type="region of interest" description="Disordered" evidence="7">
    <location>
        <begin position="414"/>
        <end position="445"/>
    </location>
</feature>
<dbReference type="InterPro" id="IPR019564">
    <property type="entry name" value="Sam37/metaxin_N"/>
</dbReference>
<keyword evidence="6 8" id="KW-0472">Membrane</keyword>
<evidence type="ECO:0000256" key="3">
    <source>
        <dbReference type="ARBA" id="ARBA00022787"/>
    </source>
</evidence>
<comment type="subcellular location">
    <subcellularLocation>
        <location evidence="1">Mitochondrion outer membrane</location>
    </subcellularLocation>
</comment>
<protein>
    <recommendedName>
        <fullName evidence="13">Mitochondrial outer membrane transport complex Sam37/metaxin N-terminal domain-containing protein</fullName>
    </recommendedName>
</protein>
<feature type="compositionally biased region" description="Acidic residues" evidence="7">
    <location>
        <begin position="485"/>
        <end position="496"/>
    </location>
</feature>
<gene>
    <name evidence="11" type="ORF">OC846_003608</name>
</gene>
<dbReference type="PANTHER" id="PTHR12289:SF41">
    <property type="entry name" value="FAILED AXON CONNECTIONS-RELATED"/>
    <property type="match status" value="1"/>
</dbReference>
<dbReference type="Proteomes" id="UP001176517">
    <property type="component" value="Unassembled WGS sequence"/>
</dbReference>
<organism evidence="11 12">
    <name type="scientific">Tilletia horrida</name>
    <dbReference type="NCBI Taxonomy" id="155126"/>
    <lineage>
        <taxon>Eukaryota</taxon>
        <taxon>Fungi</taxon>
        <taxon>Dikarya</taxon>
        <taxon>Basidiomycota</taxon>
        <taxon>Ustilaginomycotina</taxon>
        <taxon>Exobasidiomycetes</taxon>
        <taxon>Tilletiales</taxon>
        <taxon>Tilletiaceae</taxon>
        <taxon>Tilletia</taxon>
    </lineage>
</organism>
<dbReference type="InterPro" id="IPR033468">
    <property type="entry name" value="Metaxin_GST"/>
</dbReference>
<evidence type="ECO:0000256" key="8">
    <source>
        <dbReference type="SAM" id="Phobius"/>
    </source>
</evidence>
<dbReference type="GO" id="GO:0007005">
    <property type="term" value="P:mitochondrion organization"/>
    <property type="evidence" value="ECO:0007669"/>
    <property type="project" value="TreeGrafter"/>
</dbReference>
<evidence type="ECO:0000256" key="6">
    <source>
        <dbReference type="ARBA" id="ARBA00023136"/>
    </source>
</evidence>
<feature type="compositionally biased region" description="Basic and acidic residues" evidence="7">
    <location>
        <begin position="415"/>
        <end position="427"/>
    </location>
</feature>
<dbReference type="PANTHER" id="PTHR12289">
    <property type="entry name" value="METAXIN RELATED"/>
    <property type="match status" value="1"/>
</dbReference>
<keyword evidence="3" id="KW-1000">Mitochondrion outer membrane</keyword>
<name>A0AAN6GS65_9BASI</name>